<reference evidence="8 9" key="1">
    <citation type="submission" date="2019-06" db="EMBL/GenBank/DDBJ databases">
        <title>Whole genome shotgun sequence of Cellulomonas gelida NBRC 3748.</title>
        <authorList>
            <person name="Hosoyama A."/>
            <person name="Uohara A."/>
            <person name="Ohji S."/>
            <person name="Ichikawa N."/>
        </authorList>
    </citation>
    <scope>NUCLEOTIDE SEQUENCE [LARGE SCALE GENOMIC DNA]</scope>
    <source>
        <strain evidence="8 9">NBRC 3748</strain>
    </source>
</reference>
<evidence type="ECO:0000256" key="1">
    <source>
        <dbReference type="ARBA" id="ARBA00022737"/>
    </source>
</evidence>
<dbReference type="SUPFAM" id="SSF49265">
    <property type="entry name" value="Fibronectin type III"/>
    <property type="match status" value="1"/>
</dbReference>
<keyword evidence="6" id="KW-0732">Signal</keyword>
<dbReference type="Proteomes" id="UP000320461">
    <property type="component" value="Unassembled WGS sequence"/>
</dbReference>
<protein>
    <recommendedName>
        <fullName evidence="7">Fibronectin type-III domain-containing protein</fullName>
    </recommendedName>
</protein>
<feature type="domain" description="Fibronectin type-III" evidence="7">
    <location>
        <begin position="1181"/>
        <end position="1267"/>
    </location>
</feature>
<evidence type="ECO:0000256" key="3">
    <source>
        <dbReference type="ARBA" id="ARBA00023326"/>
    </source>
</evidence>
<dbReference type="InterPro" id="IPR050964">
    <property type="entry name" value="Striated_Muscle_Regulatory"/>
</dbReference>
<dbReference type="CDD" id="cd00063">
    <property type="entry name" value="FN3"/>
    <property type="match status" value="2"/>
</dbReference>
<organism evidence="8 9">
    <name type="scientific">Cellulomonas gelida</name>
    <dbReference type="NCBI Taxonomy" id="1712"/>
    <lineage>
        <taxon>Bacteria</taxon>
        <taxon>Bacillati</taxon>
        <taxon>Actinomycetota</taxon>
        <taxon>Actinomycetes</taxon>
        <taxon>Micrococcales</taxon>
        <taxon>Cellulomonadaceae</taxon>
        <taxon>Cellulomonas</taxon>
    </lineage>
</organism>
<dbReference type="PANTHER" id="PTHR13817">
    <property type="entry name" value="TITIN"/>
    <property type="match status" value="1"/>
</dbReference>
<keyword evidence="3" id="KW-0119">Carbohydrate metabolism</keyword>
<dbReference type="RefSeq" id="WP_141370941.1">
    <property type="nucleotide sequence ID" value="NZ_BJLQ01000023.1"/>
</dbReference>
<keyword evidence="9" id="KW-1185">Reference proteome</keyword>
<feature type="domain" description="Fibronectin type-III" evidence="7">
    <location>
        <begin position="1090"/>
        <end position="1180"/>
    </location>
</feature>
<accession>A0A4Y3KKM9</accession>
<keyword evidence="5" id="KW-0472">Membrane</keyword>
<gene>
    <name evidence="8" type="ORF">CGE01nite_22200</name>
</gene>
<keyword evidence="2" id="KW-0378">Hydrolase</keyword>
<keyword evidence="1" id="KW-0677">Repeat</keyword>
<dbReference type="PANTHER" id="PTHR13817:SF166">
    <property type="entry name" value="NEURONAL IGCAM-RELATED"/>
    <property type="match status" value="1"/>
</dbReference>
<evidence type="ECO:0000256" key="2">
    <source>
        <dbReference type="ARBA" id="ARBA00023295"/>
    </source>
</evidence>
<evidence type="ECO:0000313" key="9">
    <source>
        <dbReference type="Proteomes" id="UP000320461"/>
    </source>
</evidence>
<dbReference type="InterPro" id="IPR003961">
    <property type="entry name" value="FN3_dom"/>
</dbReference>
<keyword evidence="3" id="KW-0624">Polysaccharide degradation</keyword>
<dbReference type="GO" id="GO:0016798">
    <property type="term" value="F:hydrolase activity, acting on glycosyl bonds"/>
    <property type="evidence" value="ECO:0007669"/>
    <property type="project" value="UniProtKB-KW"/>
</dbReference>
<keyword evidence="5" id="KW-1133">Transmembrane helix</keyword>
<name>A0A4Y3KKM9_9CELL</name>
<feature type="chain" id="PRO_5021307632" description="Fibronectin type-III domain-containing protein" evidence="6">
    <location>
        <begin position="28"/>
        <end position="1472"/>
    </location>
</feature>
<comment type="caution">
    <text evidence="8">The sequence shown here is derived from an EMBL/GenBank/DDBJ whole genome shotgun (WGS) entry which is preliminary data.</text>
</comment>
<dbReference type="Pfam" id="PF00041">
    <property type="entry name" value="fn3"/>
    <property type="match status" value="2"/>
</dbReference>
<evidence type="ECO:0000256" key="4">
    <source>
        <dbReference type="SAM" id="MobiDB-lite"/>
    </source>
</evidence>
<evidence type="ECO:0000256" key="6">
    <source>
        <dbReference type="SAM" id="SignalP"/>
    </source>
</evidence>
<proteinExistence type="predicted"/>
<dbReference type="GO" id="GO:0000272">
    <property type="term" value="P:polysaccharide catabolic process"/>
    <property type="evidence" value="ECO:0007669"/>
    <property type="project" value="UniProtKB-KW"/>
</dbReference>
<evidence type="ECO:0000256" key="5">
    <source>
        <dbReference type="SAM" id="Phobius"/>
    </source>
</evidence>
<dbReference type="EMBL" id="BJLQ01000023">
    <property type="protein sequence ID" value="GEA84969.1"/>
    <property type="molecule type" value="Genomic_DNA"/>
</dbReference>
<dbReference type="InterPro" id="IPR013783">
    <property type="entry name" value="Ig-like_fold"/>
</dbReference>
<keyword evidence="2" id="KW-0326">Glycosidase</keyword>
<evidence type="ECO:0000259" key="7">
    <source>
        <dbReference type="PROSITE" id="PS50853"/>
    </source>
</evidence>
<keyword evidence="5" id="KW-0812">Transmembrane</keyword>
<feature type="signal peptide" evidence="6">
    <location>
        <begin position="1"/>
        <end position="27"/>
    </location>
</feature>
<dbReference type="SMART" id="SM00060">
    <property type="entry name" value="FN3"/>
    <property type="match status" value="2"/>
</dbReference>
<dbReference type="Gene3D" id="2.60.40.10">
    <property type="entry name" value="Immunoglobulins"/>
    <property type="match status" value="2"/>
</dbReference>
<feature type="transmembrane region" description="Helical" evidence="5">
    <location>
        <begin position="1447"/>
        <end position="1465"/>
    </location>
</feature>
<dbReference type="OrthoDB" id="4813696at2"/>
<dbReference type="InterPro" id="IPR036116">
    <property type="entry name" value="FN3_sf"/>
</dbReference>
<feature type="region of interest" description="Disordered" evidence="4">
    <location>
        <begin position="1255"/>
        <end position="1286"/>
    </location>
</feature>
<dbReference type="PROSITE" id="PS50853">
    <property type="entry name" value="FN3"/>
    <property type="match status" value="2"/>
</dbReference>
<sequence length="1472" mass="148923">MRARKIAATTAVALTTATAWVAAPAAAATGSELTAAVLSPTTRALVTSSNLTSPDATATAVRTDALAGFPSRAGGSYAVLATGAASHLGNPQYTPGEFGSSSAGTRGAAAYDVTTLEVRLDVPATANCMLGVTFRFLTDEAPGDLYNDGFIAEVGQSTWQISGSTINAPNNFAFDSAGKVVSVNSGLFSNQAAAVAEAAGTSYAFASPRLTAQVPLTPGTQQSLFFSIFDAGDASVDSAVMIDNLRIGTVADPATECVRGATVRGPEDLVSAVAPTTVDLSGTADDTYTIPTTDGVVYSVDGAVKPAGTYPGTGTVVVTATAASGFALSGPTQFTLQFSSAAHVTATEPTWTDTWGTQDDTYTIPSVTGVQYSVGGSPVAAGTHPATGTVTVTASAASSAYVLNGATEFSHTFTDVRQATASEPTWTDTWGTQDDTYTIPSVTGVQYSVGGNPVAAGTHPATGTVTVDAAAVPGYVLTGPAQFTHTFTDIRQVTAVEPTWIDPLGTADDRVVIPSVPGVRYYSNGYVVSAGTYMIASGTAELSITVQATSGYVLVGPTAFTYTYTNGQQVSATAPSVHDPYGTDEDAYTIPSTAGVEYLIDGEVVPAGTYSVSTPTTFTVTARPLRGNELTGPSTWELATTDIRLATAVEPTWNDGYGTDDDTYVIPDVTGVQYSVGGSPVAAGPHPAAGEVTVTATATTGYVLSGPSQFTYTFTDIRLVTATAPTWADAYGTQDDTVTIPSVEGVQYSLDGDPVDAGVAHGVGTVVVTAAATAGYELTGASQFTFTFTDIRLVTATAPTFADPWGTEDDTVTIPTLEGVQYAIDGSTAAAGEHPAAGTVVVTAAPQAGYELTGPTQWTFAFTDIRLVTASAPTQSDPYGTEDDTYTIPSVTGVQYSVGGEVVAPGTYPGSGTVVVTATATAGHALSGVSQFTLVFTNIVLATPVAPTWTDVDGTASDTYTIPAVDGVVYTVGGGVVAPGTHPASGTVTVVATAAPGYELTGTTVFSHAFTDLTHVSALAPTTRDEPGTARDRVTIPAVAGVTYLLDGTTIPAGSHALTGDLVVTAQAADARHVLVGTSRFELHLSDADVPGQPVVSATAGSGSVDLTWPVPAGAPTGYDVQKSFDGKTWTAAASTTRPSATVAGLDDGRTVAFRVRAVNGLGAGAWSTSVTATPVSLPGAPTITAVESGNRTLQVTFDAPASDGGAAVERYEYTRDGGATWTAADGSPVELTGLVNGTEYVVQVRAVTVVGTGPASARATGTPRPAPVQVPGEDGSPARPRVDPGVVRGWVGDETTPLVVGVRDGRRTVSGPGFDVVLGGSDAAGVQLPVDPEGRIIVGAGGFVDVAGSGFAPGEQVDVWLFSTPVLLGTVAVDADGAFDDRLALPLGVLPGVHTLQLNGARADGELVSIAAGIVVRAAADEPVAPGASRPEDDTLAVTGTSTGPGALLALWLLVVGGGAVIVARRRTRQR</sequence>
<evidence type="ECO:0000313" key="8">
    <source>
        <dbReference type="EMBL" id="GEA84969.1"/>
    </source>
</evidence>